<feature type="compositionally biased region" description="Polar residues" evidence="1">
    <location>
        <begin position="1250"/>
        <end position="1285"/>
    </location>
</feature>
<evidence type="ECO:0000259" key="2">
    <source>
        <dbReference type="PROSITE" id="PS51293"/>
    </source>
</evidence>
<feature type="compositionally biased region" description="Basic and acidic residues" evidence="1">
    <location>
        <begin position="1218"/>
        <end position="1228"/>
    </location>
</feature>
<feature type="compositionally biased region" description="Basic and acidic residues" evidence="1">
    <location>
        <begin position="344"/>
        <end position="353"/>
    </location>
</feature>
<comment type="caution">
    <text evidence="3">The sequence shown here is derived from an EMBL/GenBank/DDBJ whole genome shotgun (WGS) entry which is preliminary data.</text>
</comment>
<dbReference type="PANTHER" id="PTHR13992">
    <property type="entry name" value="NUCLEAR RECEPTOR CO-REPRESSOR RELATED NCOR"/>
    <property type="match status" value="1"/>
</dbReference>
<feature type="compositionally biased region" description="Polar residues" evidence="1">
    <location>
        <begin position="1460"/>
        <end position="1476"/>
    </location>
</feature>
<reference evidence="3 4" key="1">
    <citation type="submission" date="2016-06" db="EMBL/GenBank/DDBJ databases">
        <title>Evolution of pathogenesis and genome organization in the Tremellales.</title>
        <authorList>
            <person name="Cuomo C."/>
            <person name="Litvintseva A."/>
            <person name="Heitman J."/>
            <person name="Chen Y."/>
            <person name="Sun S."/>
            <person name="Springer D."/>
            <person name="Dromer F."/>
            <person name="Young S."/>
            <person name="Zeng Q."/>
            <person name="Chapman S."/>
            <person name="Gujja S."/>
            <person name="Saif S."/>
            <person name="Birren B."/>
        </authorList>
    </citation>
    <scope>NUCLEOTIDE SEQUENCE [LARGE SCALE GENOMIC DNA]</scope>
    <source>
        <strain evidence="3 4">ATCC 28783</strain>
    </source>
</reference>
<feature type="compositionally biased region" description="Acidic residues" evidence="1">
    <location>
        <begin position="1319"/>
        <end position="1328"/>
    </location>
</feature>
<dbReference type="STRING" id="5217.A0A4Q1BL67"/>
<feature type="region of interest" description="Disordered" evidence="1">
    <location>
        <begin position="546"/>
        <end position="579"/>
    </location>
</feature>
<evidence type="ECO:0000313" key="3">
    <source>
        <dbReference type="EMBL" id="RXK38523.1"/>
    </source>
</evidence>
<dbReference type="Gene3D" id="1.10.10.60">
    <property type="entry name" value="Homeodomain-like"/>
    <property type="match status" value="2"/>
</dbReference>
<feature type="compositionally biased region" description="Basic and acidic residues" evidence="1">
    <location>
        <begin position="225"/>
        <end position="236"/>
    </location>
</feature>
<proteinExistence type="predicted"/>
<dbReference type="SMART" id="SM00717">
    <property type="entry name" value="SANT"/>
    <property type="match status" value="2"/>
</dbReference>
<feature type="compositionally biased region" description="Low complexity" evidence="1">
    <location>
        <begin position="1446"/>
        <end position="1456"/>
    </location>
</feature>
<dbReference type="InterPro" id="IPR017884">
    <property type="entry name" value="SANT_dom"/>
</dbReference>
<feature type="compositionally biased region" description="Polar residues" evidence="1">
    <location>
        <begin position="405"/>
        <end position="415"/>
    </location>
</feature>
<keyword evidence="4" id="KW-1185">Reference proteome</keyword>
<feature type="compositionally biased region" description="Polar residues" evidence="1">
    <location>
        <begin position="1173"/>
        <end position="1183"/>
    </location>
</feature>
<dbReference type="InterPro" id="IPR009057">
    <property type="entry name" value="Homeodomain-like_sf"/>
</dbReference>
<feature type="compositionally biased region" description="Basic and acidic residues" evidence="1">
    <location>
        <begin position="244"/>
        <end position="257"/>
    </location>
</feature>
<feature type="compositionally biased region" description="Polar residues" evidence="1">
    <location>
        <begin position="1082"/>
        <end position="1092"/>
    </location>
</feature>
<protein>
    <recommendedName>
        <fullName evidence="2">SANT domain-containing protein</fullName>
    </recommendedName>
</protein>
<dbReference type="VEuPathDB" id="FungiDB:TREMEDRAFT_61327"/>
<dbReference type="PANTHER" id="PTHR13992:SF39">
    <property type="entry name" value="SMRTER, ISOFORM G"/>
    <property type="match status" value="1"/>
</dbReference>
<feature type="compositionally biased region" description="Polar residues" evidence="1">
    <location>
        <begin position="1404"/>
        <end position="1421"/>
    </location>
</feature>
<evidence type="ECO:0000256" key="1">
    <source>
        <dbReference type="SAM" id="MobiDB-lite"/>
    </source>
</evidence>
<feature type="compositionally biased region" description="Basic and acidic residues" evidence="1">
    <location>
        <begin position="43"/>
        <end position="90"/>
    </location>
</feature>
<feature type="domain" description="SANT" evidence="2">
    <location>
        <begin position="896"/>
        <end position="952"/>
    </location>
</feature>
<feature type="region of interest" description="Disordered" evidence="1">
    <location>
        <begin position="1173"/>
        <end position="1516"/>
    </location>
</feature>
<feature type="compositionally biased region" description="Low complexity" evidence="1">
    <location>
        <begin position="26"/>
        <end position="42"/>
    </location>
</feature>
<dbReference type="InterPro" id="IPR001005">
    <property type="entry name" value="SANT/Myb"/>
</dbReference>
<dbReference type="InParanoid" id="A0A4Q1BL67"/>
<dbReference type="Proteomes" id="UP000289152">
    <property type="component" value="Unassembled WGS sequence"/>
</dbReference>
<name>A0A4Q1BL67_TREME</name>
<dbReference type="InterPro" id="IPR051571">
    <property type="entry name" value="N-CoR_corepressor"/>
</dbReference>
<feature type="compositionally biased region" description="Polar residues" evidence="1">
    <location>
        <begin position="1194"/>
        <end position="1213"/>
    </location>
</feature>
<dbReference type="PROSITE" id="PS51293">
    <property type="entry name" value="SANT"/>
    <property type="match status" value="1"/>
</dbReference>
<feature type="compositionally biased region" description="Polar residues" evidence="1">
    <location>
        <begin position="1"/>
        <end position="11"/>
    </location>
</feature>
<dbReference type="OrthoDB" id="10258692at2759"/>
<dbReference type="EMBL" id="SDIL01000046">
    <property type="protein sequence ID" value="RXK38523.1"/>
    <property type="molecule type" value="Genomic_DNA"/>
</dbReference>
<gene>
    <name evidence="3" type="ORF">M231_04155</name>
</gene>
<feature type="compositionally biased region" description="Low complexity" evidence="1">
    <location>
        <begin position="258"/>
        <end position="275"/>
    </location>
</feature>
<feature type="region of interest" description="Disordered" evidence="1">
    <location>
        <begin position="977"/>
        <end position="1122"/>
    </location>
</feature>
<accession>A0A4Q1BL67</accession>
<dbReference type="SUPFAM" id="SSF46689">
    <property type="entry name" value="Homeodomain-like"/>
    <property type="match status" value="2"/>
</dbReference>
<feature type="compositionally biased region" description="Polar residues" evidence="1">
    <location>
        <begin position="327"/>
        <end position="339"/>
    </location>
</feature>
<feature type="region of interest" description="Disordered" evidence="1">
    <location>
        <begin position="614"/>
        <end position="664"/>
    </location>
</feature>
<feature type="compositionally biased region" description="Pro residues" evidence="1">
    <location>
        <begin position="14"/>
        <end position="25"/>
    </location>
</feature>
<feature type="compositionally biased region" description="Polar residues" evidence="1">
    <location>
        <begin position="643"/>
        <end position="653"/>
    </location>
</feature>
<dbReference type="GO" id="GO:0006357">
    <property type="term" value="P:regulation of transcription by RNA polymerase II"/>
    <property type="evidence" value="ECO:0007669"/>
    <property type="project" value="TreeGrafter"/>
</dbReference>
<sequence length="1516" mass="166810">MAIRDQTQSHNLPFPNPRIRSPPPRSSFRPPSSLSRTPSPNRRIFDRDRDRGRPDWGEYNRTFAERDRASRSVRESWSVRRDEPRSERIPQRGFRPSQHTPPRGPRSLHAPSPPPYLGTNIPGPRSSLPRDERIPPWEERSQNRDRPRDFRDPDRPLLLRQHSANSSPEGKPLRYPRYRRGSSSPADTKKLPTSNGPVKGLELKLGNESVNQNDLEEGEVVSPVKGERGRWHDDRSPTIPSGPRSERWQPPRRDIRRIQQPPLRSPTTSSTGTRRVASSGEPERDGLYRPSPPRRPRAMSARPSTPPITPTDPLPRLRPQPPDQPFVATNRTLESSLTKPHQIGKPDDPERRPGTPTLPSQSSKQVTPSRGLSIRVPPRDHRRASSVPLSAGSRPATPLYPPPENSTSRPTTPTHYVVQSQSLPSSIIPTTGPVLPAGVLKVESSDVAVGDIERERHSGDMDPPLVEEVVKEMFIVEMANTSITNVKPADQVTVTELISQAEQINETRQDVRMTPPRELDISSLAPSVIDVRHDILVSDLRPLDESVSRQSVTFETTPAGAEHPSPDQSRDSSPNVPATISVTTTEGLDQATQNVALVPLSRFQSVSPARKTIAERRAVKLPPTPTPLSSPFAGRVSKDSFPTADSIQTNTDAGTEPATTGLDDAGKIPQDEIINEHSTGVLDQSSTTSHLLAAVEKLPSSEPAIDSILGWNTAAAPLGPLVRVKDPCDWIIQEDPVDAPQLPSVVRFLLGEEMSATLQLSKQTAEYLRLYDKWKKIWQKLESLMEERGPAPSDLYDYPLPEDEEIQPLAPLTTPLAEEVSRGRGGRGLRGEYINSEAQLNAVLMMSAEEVANDPEERARHAAAIIPDMLSPPRYRYDDTNDLVEDPLAFYDFSDTRAPVWTHAERETFRKKFISNSQAGNAKNFGKIAEAIPNKTPNECVVFYYSTKKEVDYKRLRVGGAKRVVEAKKSAKSLLGDINASNQKEKAKASSAQTKNVGTPVKRPGTPAGRPMSSTMEMTPVDKPTTGVTGSGMGEKKTRAAPKRRRVSQTPDTRVLTTPVETPTGEEPGSPARRSGKKRRTTLVNPLPQNVEVQDVTKDEETPIASSVTSQNTEKPKRTTTNSYWSVEEKKRLEELVAIHGPDSRIVAAGLTGKSEKQVSNFLRAMNKKQGKISSLNGQTPPMSTIPLAPTKPTGPTSVTPLPPISSHTSIQGIQRDGMNKSDQRGRSIYDIYPTTQPRMGIFPRPPSHPLTQTSNPTHSTAPNGQSNIPISTERTPLMSSTPTILESPIRAVSRPGGMNIANLLNDSPPPSSKKNGDDESDTTDDDLPVLPRPDLSRYRSQPLGYWGGYTQSGQGGSTGFPSSVQGGQEGLIGQGRDYNKSQTIQHPHPPPSWERQGLAGIQQGRSSSFQGNGERSSMNEWSYGRQRPSIQAQLESQLLPYTRNQSSQPSSRPSPLLVASQSPQLPRQSLPSIHTQPLVKPVAPERPQNRFDEAIQSRPPPELGRPSIAPAEETQ</sequence>
<feature type="compositionally biased region" description="Low complexity" evidence="1">
    <location>
        <begin position="1057"/>
        <end position="1071"/>
    </location>
</feature>
<organism evidence="3 4">
    <name type="scientific">Tremella mesenterica</name>
    <name type="common">Jelly fungus</name>
    <dbReference type="NCBI Taxonomy" id="5217"/>
    <lineage>
        <taxon>Eukaryota</taxon>
        <taxon>Fungi</taxon>
        <taxon>Dikarya</taxon>
        <taxon>Basidiomycota</taxon>
        <taxon>Agaricomycotina</taxon>
        <taxon>Tremellomycetes</taxon>
        <taxon>Tremellales</taxon>
        <taxon>Tremellaceae</taxon>
        <taxon>Tremella</taxon>
    </lineage>
</organism>
<evidence type="ECO:0000313" key="4">
    <source>
        <dbReference type="Proteomes" id="UP000289152"/>
    </source>
</evidence>
<feature type="compositionally biased region" description="Basic and acidic residues" evidence="1">
    <location>
        <begin position="128"/>
        <end position="157"/>
    </location>
</feature>
<dbReference type="GO" id="GO:0034967">
    <property type="term" value="C:Set3 complex"/>
    <property type="evidence" value="ECO:0007669"/>
    <property type="project" value="TreeGrafter"/>
</dbReference>
<feature type="compositionally biased region" description="Polar residues" evidence="1">
    <location>
        <begin position="1104"/>
        <end position="1122"/>
    </location>
</feature>
<feature type="compositionally biased region" description="Polar residues" evidence="1">
    <location>
        <begin position="357"/>
        <end position="370"/>
    </location>
</feature>
<dbReference type="CDD" id="cd00167">
    <property type="entry name" value="SANT"/>
    <property type="match status" value="2"/>
</dbReference>
<feature type="region of interest" description="Disordered" evidence="1">
    <location>
        <begin position="1"/>
        <end position="415"/>
    </location>
</feature>
<feature type="compositionally biased region" description="Pro residues" evidence="1">
    <location>
        <begin position="304"/>
        <end position="324"/>
    </location>
</feature>